<dbReference type="InterPro" id="IPR029063">
    <property type="entry name" value="SAM-dependent_MTases_sf"/>
</dbReference>
<proteinExistence type="predicted"/>
<gene>
    <name evidence="1" type="ORF">UU67_C0053G0006</name>
</gene>
<organism evidence="1 2">
    <name type="scientific">Candidatus Daviesbacteria bacterium GW2011_GWB1_41_5</name>
    <dbReference type="NCBI Taxonomy" id="1618429"/>
    <lineage>
        <taxon>Bacteria</taxon>
        <taxon>Candidatus Daviesiibacteriota</taxon>
    </lineage>
</organism>
<evidence type="ECO:0000313" key="2">
    <source>
        <dbReference type="Proteomes" id="UP000034753"/>
    </source>
</evidence>
<protein>
    <submittedName>
        <fullName evidence="1">Uncharacterized protein</fullName>
    </submittedName>
</protein>
<dbReference type="CDD" id="cd02440">
    <property type="entry name" value="AdoMet_MTases"/>
    <property type="match status" value="1"/>
</dbReference>
<name>A0A0G0WHT0_9BACT</name>
<dbReference type="EMBL" id="LCBN01000053">
    <property type="protein sequence ID" value="KKS12499.1"/>
    <property type="molecule type" value="Genomic_DNA"/>
</dbReference>
<accession>A0A0G0WHT0</accession>
<dbReference type="Gene3D" id="3.40.50.150">
    <property type="entry name" value="Vaccinia Virus protein VP39"/>
    <property type="match status" value="1"/>
</dbReference>
<dbReference type="AlphaFoldDB" id="A0A0G0WHT0"/>
<dbReference type="Pfam" id="PF13489">
    <property type="entry name" value="Methyltransf_23"/>
    <property type="match status" value="1"/>
</dbReference>
<comment type="caution">
    <text evidence="1">The sequence shown here is derived from an EMBL/GenBank/DDBJ whole genome shotgun (WGS) entry which is preliminary data.</text>
</comment>
<evidence type="ECO:0000313" key="1">
    <source>
        <dbReference type="EMBL" id="KKS12499.1"/>
    </source>
</evidence>
<reference evidence="1 2" key="1">
    <citation type="journal article" date="2015" name="Nature">
        <title>rRNA introns, odd ribosomes, and small enigmatic genomes across a large radiation of phyla.</title>
        <authorList>
            <person name="Brown C.T."/>
            <person name="Hug L.A."/>
            <person name="Thomas B.C."/>
            <person name="Sharon I."/>
            <person name="Castelle C.J."/>
            <person name="Singh A."/>
            <person name="Wilkins M.J."/>
            <person name="Williams K.H."/>
            <person name="Banfield J.F."/>
        </authorList>
    </citation>
    <scope>NUCLEOTIDE SEQUENCE [LARGE SCALE GENOMIC DNA]</scope>
</reference>
<dbReference type="SUPFAM" id="SSF53335">
    <property type="entry name" value="S-adenosyl-L-methionine-dependent methyltransferases"/>
    <property type="match status" value="1"/>
</dbReference>
<sequence>MQHPSVSKFFQEEIEIYSRDDQAIDSPVLSLLFQWIKSKYFHKNIEICEFGGGAGQLLNKVREQYPGFSYTNAELVGEYKRYQVSNKIKFVTSSILDSGFSDRSFDVLIVRDVLHHLIDSSYNKTRDNQLHALKELKRLVKPGGIIFIDELTNNDELAVRMIYQLTKVNLLLGIRVPFLSINPNICVAFFTPAMLEGISKDVFRDNTIITMEISRIPISLLTRIAHAGGELQRVTLAIEAPI</sequence>
<dbReference type="Proteomes" id="UP000034753">
    <property type="component" value="Unassembled WGS sequence"/>
</dbReference>